<dbReference type="OrthoDB" id="21449at2759"/>
<dbReference type="PANTHER" id="PTHR45926">
    <property type="entry name" value="OSJNBA0053K19.4 PROTEIN"/>
    <property type="match status" value="1"/>
</dbReference>
<dbReference type="InterPro" id="IPR036427">
    <property type="entry name" value="Bromodomain-like_sf"/>
</dbReference>
<keyword evidence="1 2" id="KW-0103">Bromodomain</keyword>
<organism evidence="4 5">
    <name type="scientific">Porcisia hertigi</name>
    <dbReference type="NCBI Taxonomy" id="2761500"/>
    <lineage>
        <taxon>Eukaryota</taxon>
        <taxon>Discoba</taxon>
        <taxon>Euglenozoa</taxon>
        <taxon>Kinetoplastea</taxon>
        <taxon>Metakinetoplastina</taxon>
        <taxon>Trypanosomatida</taxon>
        <taxon>Trypanosomatidae</taxon>
        <taxon>Leishmaniinae</taxon>
        <taxon>Porcisia</taxon>
    </lineage>
</organism>
<feature type="domain" description="Bromo" evidence="3">
    <location>
        <begin position="59"/>
        <end position="132"/>
    </location>
</feature>
<evidence type="ECO:0000256" key="2">
    <source>
        <dbReference type="PROSITE-ProRule" id="PRU00035"/>
    </source>
</evidence>
<dbReference type="Pfam" id="PF00439">
    <property type="entry name" value="Bromodomain"/>
    <property type="match status" value="1"/>
</dbReference>
<evidence type="ECO:0000256" key="1">
    <source>
        <dbReference type="ARBA" id="ARBA00023117"/>
    </source>
</evidence>
<evidence type="ECO:0000313" key="5">
    <source>
        <dbReference type="Proteomes" id="UP000674318"/>
    </source>
</evidence>
<name>A0A836HEY2_9TRYP</name>
<dbReference type="InterPro" id="IPR018359">
    <property type="entry name" value="Bromodomain_CS"/>
</dbReference>
<evidence type="ECO:0000313" key="4">
    <source>
        <dbReference type="EMBL" id="KAG5490224.1"/>
    </source>
</evidence>
<dbReference type="EMBL" id="JAFJZO010000036">
    <property type="protein sequence ID" value="KAG5490224.1"/>
    <property type="molecule type" value="Genomic_DNA"/>
</dbReference>
<dbReference type="InterPro" id="IPR001487">
    <property type="entry name" value="Bromodomain"/>
</dbReference>
<reference evidence="4 5" key="1">
    <citation type="submission" date="2021-02" db="EMBL/GenBank/DDBJ databases">
        <title>Porcisia hertigi Genome sequencing and assembly.</title>
        <authorList>
            <person name="Almutairi H."/>
            <person name="Gatherer D."/>
        </authorList>
    </citation>
    <scope>NUCLEOTIDE SEQUENCE [LARGE SCALE GENOMIC DNA]</scope>
    <source>
        <strain evidence="4 5">C119</strain>
    </source>
</reference>
<dbReference type="SMART" id="SM00297">
    <property type="entry name" value="BROMO"/>
    <property type="match status" value="1"/>
</dbReference>
<dbReference type="PROSITE" id="PS00633">
    <property type="entry name" value="BROMODOMAIN_1"/>
    <property type="match status" value="1"/>
</dbReference>
<dbReference type="Proteomes" id="UP000674318">
    <property type="component" value="Unassembled WGS sequence"/>
</dbReference>
<proteinExistence type="predicted"/>
<keyword evidence="5" id="KW-1185">Reference proteome</keyword>
<comment type="caution">
    <text evidence="4">The sequence shown here is derived from an EMBL/GenBank/DDBJ whole genome shotgun (WGS) entry which is preliminary data.</text>
</comment>
<gene>
    <name evidence="4" type="ORF">JKF63_00343</name>
</gene>
<dbReference type="CDD" id="cd04369">
    <property type="entry name" value="Bromodomain"/>
    <property type="match status" value="1"/>
</dbReference>
<dbReference type="RefSeq" id="XP_067752552.1">
    <property type="nucleotide sequence ID" value="XM_067896395.1"/>
</dbReference>
<accession>A0A836HEY2</accession>
<dbReference type="AlphaFoldDB" id="A0A836HEY2"/>
<protein>
    <recommendedName>
        <fullName evidence="3">Bromo domain-containing protein</fullName>
    </recommendedName>
</protein>
<dbReference type="Gene3D" id="1.20.920.10">
    <property type="entry name" value="Bromodomain-like"/>
    <property type="match status" value="1"/>
</dbReference>
<sequence>MMTSQPGDALGKIDYWIQYIDCALKHPRPLPSGKHAHRQSLETIPEVAELYHCIYTLYNEEESSVWFREPVNALSQEIFTYYDVVKSPMSLRHILDGIVKGDTYSTALQVMEDVELIWKNCIAFNGANSLLAAEASKCRSALDRIRRAYQDDQRITVEEAERLFRVIESMQEQQLIDNIAEYLRRDDPTSIDETGAVNFDMLKRKHFRNLERIVDNYSKSRTRS</sequence>
<evidence type="ECO:0000259" key="3">
    <source>
        <dbReference type="PROSITE" id="PS50014"/>
    </source>
</evidence>
<dbReference type="KEGG" id="phet:94286472"/>
<dbReference type="PRINTS" id="PR00503">
    <property type="entry name" value="BROMODOMAIN"/>
</dbReference>
<dbReference type="GeneID" id="94286472"/>
<dbReference type="PROSITE" id="PS50014">
    <property type="entry name" value="BROMODOMAIN_2"/>
    <property type="match status" value="1"/>
</dbReference>
<dbReference type="SUPFAM" id="SSF47370">
    <property type="entry name" value="Bromodomain"/>
    <property type="match status" value="1"/>
</dbReference>